<evidence type="ECO:0000313" key="22">
    <source>
        <dbReference type="EMBL" id="PQV47887.1"/>
    </source>
</evidence>
<dbReference type="InterPro" id="IPR050482">
    <property type="entry name" value="Sensor_HK_TwoCompSys"/>
</dbReference>
<dbReference type="PROSITE" id="PS50109">
    <property type="entry name" value="HIS_KIN"/>
    <property type="match status" value="1"/>
</dbReference>
<proteinExistence type="predicted"/>
<keyword evidence="20" id="KW-1133">Transmembrane helix</keyword>
<dbReference type="GO" id="GO:0051539">
    <property type="term" value="F:4 iron, 4 sulfur cluster binding"/>
    <property type="evidence" value="ECO:0007669"/>
    <property type="project" value="UniProtKB-KW"/>
</dbReference>
<dbReference type="PRINTS" id="PR00344">
    <property type="entry name" value="BCTRLSENSOR"/>
</dbReference>
<dbReference type="SMART" id="SM00387">
    <property type="entry name" value="HATPase_c"/>
    <property type="match status" value="1"/>
</dbReference>
<evidence type="ECO:0000256" key="12">
    <source>
        <dbReference type="ARBA" id="ARBA00022777"/>
    </source>
</evidence>
<evidence type="ECO:0000256" key="13">
    <source>
        <dbReference type="ARBA" id="ARBA00022840"/>
    </source>
</evidence>
<dbReference type="SUPFAM" id="SSF48452">
    <property type="entry name" value="TPR-like"/>
    <property type="match status" value="1"/>
</dbReference>
<dbReference type="Proteomes" id="UP000251545">
    <property type="component" value="Unassembled WGS sequence"/>
</dbReference>
<organism evidence="22 23">
    <name type="scientific">Jejuia pallidilutea</name>
    <dbReference type="NCBI Taxonomy" id="504487"/>
    <lineage>
        <taxon>Bacteria</taxon>
        <taxon>Pseudomonadati</taxon>
        <taxon>Bacteroidota</taxon>
        <taxon>Flavobacteriia</taxon>
        <taxon>Flavobacteriales</taxon>
        <taxon>Flavobacteriaceae</taxon>
        <taxon>Jejuia</taxon>
    </lineage>
</organism>
<dbReference type="GO" id="GO:0046872">
    <property type="term" value="F:metal ion binding"/>
    <property type="evidence" value="ECO:0007669"/>
    <property type="project" value="UniProtKB-KW"/>
</dbReference>
<keyword evidence="12" id="KW-0418">Kinase</keyword>
<dbReference type="EMBL" id="PVEO01000006">
    <property type="protein sequence ID" value="PQV47887.1"/>
    <property type="molecule type" value="Genomic_DNA"/>
</dbReference>
<dbReference type="GO" id="GO:0046983">
    <property type="term" value="F:protein dimerization activity"/>
    <property type="evidence" value="ECO:0007669"/>
    <property type="project" value="InterPro"/>
</dbReference>
<comment type="catalytic activity">
    <reaction evidence="1">
        <text>ATP + protein L-histidine = ADP + protein N-phospho-L-histidine.</text>
        <dbReference type="EC" id="2.7.13.3"/>
    </reaction>
</comment>
<comment type="subcellular location">
    <subcellularLocation>
        <location evidence="3">Cytoplasm</location>
    </subcellularLocation>
</comment>
<dbReference type="InterPro" id="IPR019734">
    <property type="entry name" value="TPR_rpt"/>
</dbReference>
<dbReference type="InterPro" id="IPR003594">
    <property type="entry name" value="HATPase_dom"/>
</dbReference>
<protein>
    <recommendedName>
        <fullName evidence="5">Oxygen sensor histidine kinase NreB</fullName>
        <ecNumber evidence="4">2.7.13.3</ecNumber>
    </recommendedName>
    <alternativeName>
        <fullName evidence="18">Nitrogen regulation protein B</fullName>
    </alternativeName>
</protein>
<evidence type="ECO:0000256" key="4">
    <source>
        <dbReference type="ARBA" id="ARBA00012438"/>
    </source>
</evidence>
<keyword evidence="11" id="KW-0547">Nucleotide-binding</keyword>
<dbReference type="Pfam" id="PF02518">
    <property type="entry name" value="HATPase_c"/>
    <property type="match status" value="1"/>
</dbReference>
<evidence type="ECO:0000256" key="16">
    <source>
        <dbReference type="ARBA" id="ARBA00023014"/>
    </source>
</evidence>
<evidence type="ECO:0000256" key="2">
    <source>
        <dbReference type="ARBA" id="ARBA00001966"/>
    </source>
</evidence>
<evidence type="ECO:0000256" key="18">
    <source>
        <dbReference type="ARBA" id="ARBA00030800"/>
    </source>
</evidence>
<evidence type="ECO:0000256" key="17">
    <source>
        <dbReference type="ARBA" id="ARBA00024827"/>
    </source>
</evidence>
<evidence type="ECO:0000256" key="1">
    <source>
        <dbReference type="ARBA" id="ARBA00000085"/>
    </source>
</evidence>
<keyword evidence="16" id="KW-0411">Iron-sulfur</keyword>
<dbReference type="Gene3D" id="1.20.5.1930">
    <property type="match status" value="1"/>
</dbReference>
<evidence type="ECO:0000256" key="20">
    <source>
        <dbReference type="SAM" id="Phobius"/>
    </source>
</evidence>
<keyword evidence="15" id="KW-0902">Two-component regulatory system</keyword>
<dbReference type="InterPro" id="IPR005467">
    <property type="entry name" value="His_kinase_dom"/>
</dbReference>
<dbReference type="SUPFAM" id="SSF55874">
    <property type="entry name" value="ATPase domain of HSP90 chaperone/DNA topoisomerase II/histidine kinase"/>
    <property type="match status" value="1"/>
</dbReference>
<evidence type="ECO:0000256" key="6">
    <source>
        <dbReference type="ARBA" id="ARBA00022485"/>
    </source>
</evidence>
<evidence type="ECO:0000313" key="23">
    <source>
        <dbReference type="Proteomes" id="UP000251545"/>
    </source>
</evidence>
<evidence type="ECO:0000256" key="10">
    <source>
        <dbReference type="ARBA" id="ARBA00022723"/>
    </source>
</evidence>
<dbReference type="InterPro" id="IPR004358">
    <property type="entry name" value="Sig_transdc_His_kin-like_C"/>
</dbReference>
<keyword evidence="7" id="KW-0963">Cytoplasm</keyword>
<keyword evidence="20" id="KW-0812">Transmembrane</keyword>
<keyword evidence="8" id="KW-0597">Phosphoprotein</keyword>
<keyword evidence="10" id="KW-0479">Metal-binding</keyword>
<comment type="cofactor">
    <cofactor evidence="2">
        <name>[4Fe-4S] cluster</name>
        <dbReference type="ChEBI" id="CHEBI:49883"/>
    </cofactor>
</comment>
<feature type="transmembrane region" description="Helical" evidence="20">
    <location>
        <begin position="364"/>
        <end position="382"/>
    </location>
</feature>
<dbReference type="Gene3D" id="1.25.40.10">
    <property type="entry name" value="Tetratricopeptide repeat domain"/>
    <property type="match status" value="1"/>
</dbReference>
<keyword evidence="14" id="KW-0408">Iron</keyword>
<evidence type="ECO:0000256" key="8">
    <source>
        <dbReference type="ARBA" id="ARBA00022553"/>
    </source>
</evidence>
<dbReference type="InterPro" id="IPR011712">
    <property type="entry name" value="Sig_transdc_His_kin_sub3_dim/P"/>
</dbReference>
<dbReference type="PANTHER" id="PTHR24421:SF10">
    <property type="entry name" value="NITRATE_NITRITE SENSOR PROTEIN NARQ"/>
    <property type="match status" value="1"/>
</dbReference>
<dbReference type="GO" id="GO:0000155">
    <property type="term" value="F:phosphorelay sensor kinase activity"/>
    <property type="evidence" value="ECO:0007669"/>
    <property type="project" value="InterPro"/>
</dbReference>
<dbReference type="InterPro" id="IPR011990">
    <property type="entry name" value="TPR-like_helical_dom_sf"/>
</dbReference>
<evidence type="ECO:0000256" key="11">
    <source>
        <dbReference type="ARBA" id="ARBA00022741"/>
    </source>
</evidence>
<evidence type="ECO:0000256" key="9">
    <source>
        <dbReference type="ARBA" id="ARBA00022679"/>
    </source>
</evidence>
<evidence type="ECO:0000256" key="7">
    <source>
        <dbReference type="ARBA" id="ARBA00022490"/>
    </source>
</evidence>
<evidence type="ECO:0000256" key="3">
    <source>
        <dbReference type="ARBA" id="ARBA00004496"/>
    </source>
</evidence>
<feature type="coiled-coil region" evidence="19">
    <location>
        <begin position="328"/>
        <end position="402"/>
    </location>
</feature>
<evidence type="ECO:0000256" key="19">
    <source>
        <dbReference type="SAM" id="Coils"/>
    </source>
</evidence>
<accession>A0A362X5M4</accession>
<dbReference type="GO" id="GO:0005524">
    <property type="term" value="F:ATP binding"/>
    <property type="evidence" value="ECO:0007669"/>
    <property type="project" value="UniProtKB-KW"/>
</dbReference>
<keyword evidence="13" id="KW-0067">ATP-binding</keyword>
<comment type="caution">
    <text evidence="22">The sequence shown here is derived from an EMBL/GenBank/DDBJ whole genome shotgun (WGS) entry which is preliminary data.</text>
</comment>
<reference evidence="22 23" key="1">
    <citation type="submission" date="2018-02" db="EMBL/GenBank/DDBJ databases">
        <title>Genomic Encyclopedia of Archaeal and Bacterial Type Strains, Phase II (KMG-II): from individual species to whole genera.</title>
        <authorList>
            <person name="Goeker M."/>
        </authorList>
    </citation>
    <scope>NUCLEOTIDE SEQUENCE [LARGE SCALE GENOMIC DNA]</scope>
    <source>
        <strain evidence="22 23">DSM 21165</strain>
    </source>
</reference>
<evidence type="ECO:0000259" key="21">
    <source>
        <dbReference type="PROSITE" id="PS50109"/>
    </source>
</evidence>
<dbReference type="PANTHER" id="PTHR24421">
    <property type="entry name" value="NITRATE/NITRITE SENSOR PROTEIN NARX-RELATED"/>
    <property type="match status" value="1"/>
</dbReference>
<keyword evidence="6" id="KW-0004">4Fe-4S</keyword>
<comment type="function">
    <text evidence="17">Member of the two-component regulatory system NreB/NreC involved in the control of dissimilatory nitrate/nitrite reduction in response to oxygen. NreB functions as a direct oxygen sensor histidine kinase which is autophosphorylated, in the absence of oxygen, probably at the conserved histidine residue, and transfers its phosphate group probably to a conserved aspartate residue of NreC. NreB/NreC activates the expression of the nitrate (narGHJI) and nitrite (nir) reductase operons, as well as the putative nitrate transporter gene narT.</text>
</comment>
<keyword evidence="9" id="KW-0808">Transferase</keyword>
<feature type="domain" description="Histidine kinase" evidence="21">
    <location>
        <begin position="429"/>
        <end position="618"/>
    </location>
</feature>
<dbReference type="GO" id="GO:0016020">
    <property type="term" value="C:membrane"/>
    <property type="evidence" value="ECO:0007669"/>
    <property type="project" value="InterPro"/>
</dbReference>
<dbReference type="GO" id="GO:0005737">
    <property type="term" value="C:cytoplasm"/>
    <property type="evidence" value="ECO:0007669"/>
    <property type="project" value="UniProtKB-SubCell"/>
</dbReference>
<sequence>MNLKLFILCLVINSCGFFCFSQQNDSTYLYLNNTFPIESIKHSLDKENDIEKKNLLSLIYYIKQGNNDSAYYYINAIENYKNISTFELVRFEFLKGIYYKIVDNDSLKFYNFQSAYAKSMSINDTISILRSLEQLSQTYDYNENNSYNKEFLDIYLKKSYNFNLEEHKIKSAFLYANYYLFRDKNNEAIAFYNKSLKHEFSIEDSTLIPAIYNNIGSLYSENLNKPDSAIHYFKKQHDFLKRYQKFSNPISLFYNALNTGSAYNKLGDLNKAILFYEKADSIELNEKYLSNKSYIKENLANTNFEAKNYKRAYEYLNQYLNLSDSLNIEDQRIAIANIKEEYDNEKLRADNLESENKRKQNRNLLIGAIVFILFGGTTMLLIQKNTRKKQKLAEQEKALETQKLATVLKEQELISIDAMIEGQEKERQRIANDLHDDLGGLMASVKLHFNVLKEKQTPELFNKTTTLIDEAYKKIRSVAHSKNSGVIAKQGLLVAVKNMANKISVANKLTLQVIDHGLENRLENSLELTIFRIIQELITNVIKHAEATEVTIHLTNHEDTLNIMVEDDGKGFNPNQITTKNKGMGISSIDKRVEHLGGTMTIESEPKKGTTVIIDIPT</sequence>
<dbReference type="InterPro" id="IPR036890">
    <property type="entry name" value="HATPase_C_sf"/>
</dbReference>
<dbReference type="Gene3D" id="3.30.565.10">
    <property type="entry name" value="Histidine kinase-like ATPase, C-terminal domain"/>
    <property type="match status" value="1"/>
</dbReference>
<evidence type="ECO:0000256" key="14">
    <source>
        <dbReference type="ARBA" id="ARBA00023004"/>
    </source>
</evidence>
<dbReference type="CDD" id="cd16917">
    <property type="entry name" value="HATPase_UhpB-NarQ-NarX-like"/>
    <property type="match status" value="1"/>
</dbReference>
<dbReference type="EC" id="2.7.13.3" evidence="4"/>
<dbReference type="AlphaFoldDB" id="A0A362X5M4"/>
<dbReference type="Pfam" id="PF07730">
    <property type="entry name" value="HisKA_3"/>
    <property type="match status" value="1"/>
</dbReference>
<evidence type="ECO:0000256" key="5">
    <source>
        <dbReference type="ARBA" id="ARBA00017322"/>
    </source>
</evidence>
<keyword evidence="20" id="KW-0472">Membrane</keyword>
<gene>
    <name evidence="22" type="ORF">CLV33_106207</name>
</gene>
<dbReference type="Pfam" id="PF13181">
    <property type="entry name" value="TPR_8"/>
    <property type="match status" value="2"/>
</dbReference>
<name>A0A362X5M4_9FLAO</name>
<keyword evidence="19" id="KW-0175">Coiled coil</keyword>
<evidence type="ECO:0000256" key="15">
    <source>
        <dbReference type="ARBA" id="ARBA00023012"/>
    </source>
</evidence>